<sequence>GKIISRLGSLHYKVQFDSGYDSKKHVNQLKRTEVSEPSNKPNINAHSKNLNVVKQDLKLKKVSFDDGIENSDLVVIPHHGTPNHQPITHTSNHQPNTHTPNHQLNTHTPNRQNDSDTHDQQPRKSSRHRR</sequence>
<feature type="compositionally biased region" description="Polar residues" evidence="1">
    <location>
        <begin position="35"/>
        <end position="47"/>
    </location>
</feature>
<protein>
    <submittedName>
        <fullName evidence="2">Uncharacterized protein</fullName>
    </submittedName>
</protein>
<evidence type="ECO:0000256" key="1">
    <source>
        <dbReference type="SAM" id="MobiDB-lite"/>
    </source>
</evidence>
<proteinExistence type="predicted"/>
<dbReference type="AlphaFoldDB" id="A0A1B6H1X6"/>
<name>A0A1B6H1X6_9HEMI</name>
<evidence type="ECO:0000313" key="2">
    <source>
        <dbReference type="EMBL" id="JAS68683.1"/>
    </source>
</evidence>
<dbReference type="EMBL" id="GECZ01001086">
    <property type="protein sequence ID" value="JAS68683.1"/>
    <property type="molecule type" value="Transcribed_RNA"/>
</dbReference>
<organism evidence="2">
    <name type="scientific">Cuerna arida</name>
    <dbReference type="NCBI Taxonomy" id="1464854"/>
    <lineage>
        <taxon>Eukaryota</taxon>
        <taxon>Metazoa</taxon>
        <taxon>Ecdysozoa</taxon>
        <taxon>Arthropoda</taxon>
        <taxon>Hexapoda</taxon>
        <taxon>Insecta</taxon>
        <taxon>Pterygota</taxon>
        <taxon>Neoptera</taxon>
        <taxon>Paraneoptera</taxon>
        <taxon>Hemiptera</taxon>
        <taxon>Auchenorrhyncha</taxon>
        <taxon>Membracoidea</taxon>
        <taxon>Cicadellidae</taxon>
        <taxon>Cicadellinae</taxon>
        <taxon>Proconiini</taxon>
        <taxon>Cuerna</taxon>
    </lineage>
</organism>
<feature type="compositionally biased region" description="Basic and acidic residues" evidence="1">
    <location>
        <begin position="113"/>
        <end position="122"/>
    </location>
</feature>
<gene>
    <name evidence="2" type="ORF">g.46047</name>
</gene>
<feature type="non-terminal residue" evidence="2">
    <location>
        <position position="130"/>
    </location>
</feature>
<feature type="region of interest" description="Disordered" evidence="1">
    <location>
        <begin position="27"/>
        <end position="47"/>
    </location>
</feature>
<feature type="region of interest" description="Disordered" evidence="1">
    <location>
        <begin position="74"/>
        <end position="130"/>
    </location>
</feature>
<feature type="non-terminal residue" evidence="2">
    <location>
        <position position="1"/>
    </location>
</feature>
<reference evidence="2" key="1">
    <citation type="submission" date="2015-11" db="EMBL/GenBank/DDBJ databases">
        <title>De novo transcriptome assembly of four potential Pierce s Disease insect vectors from Arizona vineyards.</title>
        <authorList>
            <person name="Tassone E.E."/>
        </authorList>
    </citation>
    <scope>NUCLEOTIDE SEQUENCE</scope>
</reference>
<feature type="compositionally biased region" description="Polar residues" evidence="1">
    <location>
        <begin position="82"/>
        <end position="112"/>
    </location>
</feature>
<accession>A0A1B6H1X6</accession>